<evidence type="ECO:0000313" key="12">
    <source>
        <dbReference type="EMBL" id="CBK24003.2"/>
    </source>
</evidence>
<keyword evidence="7" id="KW-0653">Protein transport</keyword>
<keyword evidence="4 11" id="KW-0812">Transmembrane</keyword>
<dbReference type="OrthoDB" id="7694678at2759"/>
<evidence type="ECO:0000256" key="8">
    <source>
        <dbReference type="ARBA" id="ARBA00022989"/>
    </source>
</evidence>
<proteinExistence type="inferred from homology"/>
<keyword evidence="13" id="KW-1185">Reference proteome</keyword>
<evidence type="ECO:0008006" key="14">
    <source>
        <dbReference type="Google" id="ProtNLM"/>
    </source>
</evidence>
<dbReference type="GO" id="GO:0015031">
    <property type="term" value="P:protein transport"/>
    <property type="evidence" value="ECO:0007669"/>
    <property type="project" value="UniProtKB-KW"/>
</dbReference>
<keyword evidence="9 11" id="KW-0472">Membrane</keyword>
<evidence type="ECO:0000256" key="7">
    <source>
        <dbReference type="ARBA" id="ARBA00022927"/>
    </source>
</evidence>
<keyword evidence="5" id="KW-0256">Endoplasmic reticulum</keyword>
<feature type="transmembrane region" description="Helical" evidence="11">
    <location>
        <begin position="82"/>
        <end position="105"/>
    </location>
</feature>
<dbReference type="InParanoid" id="D8M7G4"/>
<gene>
    <name evidence="12" type="ORF">GSBLH_T00003799001</name>
</gene>
<dbReference type="GO" id="GO:0006621">
    <property type="term" value="P:protein retention in ER lumen"/>
    <property type="evidence" value="ECO:0007669"/>
    <property type="project" value="InterPro"/>
</dbReference>
<dbReference type="EMBL" id="FN668672">
    <property type="protein sequence ID" value="CBK24003.2"/>
    <property type="molecule type" value="Genomic_DNA"/>
</dbReference>
<evidence type="ECO:0000256" key="6">
    <source>
        <dbReference type="ARBA" id="ARBA00022892"/>
    </source>
</evidence>
<feature type="transmembrane region" description="Helical" evidence="11">
    <location>
        <begin position="24"/>
        <end position="41"/>
    </location>
</feature>
<sequence>MMQKLSRKLRNDYKKYLKANRSNVILWCSFAVFVMFIYHFFSDGDFSFLLTLGSIVSCFGFTLVLVKSFYSKSVAGVSLKSLQCFLVVYVLRLIAICFTQAYLPYDKSGDWFYQLVEGFSLLVIMANIYLIMGPFKYTHNMHHDTWGQQYVDKRYTALLLIVPSLILALIVRPQRSGRGFFDFCWAASMYLEGVAILPQLHMFQKNRTGEIESFTSHFVFSLFVSKLLVFFFWMSSWKELNGSYGFISSHFAGLAIILSQISQLALMASYVFYYLRSWGKGWSLMCRAIYDAPMVLPTSLDMRSDFFVCWNYDGLAMNGKKALFMATGGLVFAYLGYRYQERYIENARVVAGIRFYSVEETPGIHRG</sequence>
<keyword evidence="10" id="KW-0675">Receptor</keyword>
<comment type="subcellular location">
    <subcellularLocation>
        <location evidence="1">Endoplasmic reticulum membrane</location>
        <topology evidence="1">Multi-pass membrane protein</topology>
    </subcellularLocation>
</comment>
<dbReference type="InterPro" id="IPR000133">
    <property type="entry name" value="ER_ret_rcpt"/>
</dbReference>
<feature type="transmembrane region" description="Helical" evidence="11">
    <location>
        <begin position="47"/>
        <end position="70"/>
    </location>
</feature>
<organism evidence="12">
    <name type="scientific">Blastocystis hominis</name>
    <dbReference type="NCBI Taxonomy" id="12968"/>
    <lineage>
        <taxon>Eukaryota</taxon>
        <taxon>Sar</taxon>
        <taxon>Stramenopiles</taxon>
        <taxon>Bigyra</taxon>
        <taxon>Opalozoa</taxon>
        <taxon>Opalinata</taxon>
        <taxon>Blastocystidae</taxon>
        <taxon>Blastocystis</taxon>
    </lineage>
</organism>
<dbReference type="GO" id="GO:0046923">
    <property type="term" value="F:ER retention sequence binding"/>
    <property type="evidence" value="ECO:0007669"/>
    <property type="project" value="InterPro"/>
</dbReference>
<feature type="transmembrane region" description="Helical" evidence="11">
    <location>
        <begin position="254"/>
        <end position="275"/>
    </location>
</feature>
<keyword evidence="3" id="KW-0813">Transport</keyword>
<keyword evidence="6" id="KW-0931">ER-Golgi transport</keyword>
<feature type="transmembrane region" description="Helical" evidence="11">
    <location>
        <begin position="214"/>
        <end position="234"/>
    </location>
</feature>
<dbReference type="GO" id="GO:0005789">
    <property type="term" value="C:endoplasmic reticulum membrane"/>
    <property type="evidence" value="ECO:0007669"/>
    <property type="project" value="UniProtKB-SubCell"/>
</dbReference>
<comment type="similarity">
    <text evidence="2">Belongs to the ERD2 family.</text>
</comment>
<accession>D8M7G4</accession>
<evidence type="ECO:0000256" key="5">
    <source>
        <dbReference type="ARBA" id="ARBA00022824"/>
    </source>
</evidence>
<evidence type="ECO:0000256" key="4">
    <source>
        <dbReference type="ARBA" id="ARBA00022692"/>
    </source>
</evidence>
<evidence type="ECO:0000256" key="1">
    <source>
        <dbReference type="ARBA" id="ARBA00004477"/>
    </source>
</evidence>
<reference evidence="12" key="1">
    <citation type="submission" date="2010-02" db="EMBL/GenBank/DDBJ databases">
        <title>Sequencing and annotation of the Blastocystis hominis genome.</title>
        <authorList>
            <person name="Wincker P."/>
        </authorList>
    </citation>
    <scope>NUCLEOTIDE SEQUENCE</scope>
    <source>
        <strain evidence="12">Singapore isolate B</strain>
    </source>
</reference>
<keyword evidence="8 11" id="KW-1133">Transmembrane helix</keyword>
<name>D8M7G4_BLAHO</name>
<dbReference type="RefSeq" id="XP_012898051.1">
    <property type="nucleotide sequence ID" value="XM_013042597.1"/>
</dbReference>
<evidence type="ECO:0000256" key="10">
    <source>
        <dbReference type="ARBA" id="ARBA00023170"/>
    </source>
</evidence>
<feature type="transmembrane region" description="Helical" evidence="11">
    <location>
        <begin position="155"/>
        <end position="174"/>
    </location>
</feature>
<evidence type="ECO:0000256" key="11">
    <source>
        <dbReference type="SAM" id="Phobius"/>
    </source>
</evidence>
<evidence type="ECO:0000313" key="13">
    <source>
        <dbReference type="Proteomes" id="UP000008312"/>
    </source>
</evidence>
<feature type="transmembrane region" description="Helical" evidence="11">
    <location>
        <begin position="180"/>
        <end position="202"/>
    </location>
</feature>
<evidence type="ECO:0000256" key="2">
    <source>
        <dbReference type="ARBA" id="ARBA00010120"/>
    </source>
</evidence>
<dbReference type="PANTHER" id="PTHR10585">
    <property type="entry name" value="ER LUMEN PROTEIN RETAINING RECEPTOR"/>
    <property type="match status" value="1"/>
</dbReference>
<feature type="transmembrane region" description="Helical" evidence="11">
    <location>
        <begin position="111"/>
        <end position="135"/>
    </location>
</feature>
<dbReference type="OMA" id="AMYLEST"/>
<evidence type="ECO:0000256" key="9">
    <source>
        <dbReference type="ARBA" id="ARBA00023136"/>
    </source>
</evidence>
<evidence type="ECO:0000256" key="3">
    <source>
        <dbReference type="ARBA" id="ARBA00022448"/>
    </source>
</evidence>
<dbReference type="GeneID" id="24920861"/>
<protein>
    <recommendedName>
        <fullName evidence="14">ER lumen protein retaining receptor</fullName>
    </recommendedName>
</protein>
<dbReference type="Proteomes" id="UP000008312">
    <property type="component" value="Unassembled WGS sequence"/>
</dbReference>
<dbReference type="AlphaFoldDB" id="D8M7G4"/>
<dbReference type="GO" id="GO:0016192">
    <property type="term" value="P:vesicle-mediated transport"/>
    <property type="evidence" value="ECO:0007669"/>
    <property type="project" value="UniProtKB-KW"/>
</dbReference>
<dbReference type="Pfam" id="PF00810">
    <property type="entry name" value="ER_lumen_recept"/>
    <property type="match status" value="1"/>
</dbReference>